<dbReference type="AlphaFoldDB" id="A0A117Q8F5"/>
<sequence length="79" mass="9279">MSDGATRRATVRVHTGIGRDRESDRFHDWLAYVWDNRSDTATLRNDHGRFVDEVSWGHHRDHCDDDRRHGGDRCDGHHD</sequence>
<name>A0A117Q8F5_STRCK</name>
<evidence type="ECO:0000313" key="1">
    <source>
        <dbReference type="EMBL" id="KUN14394.1"/>
    </source>
</evidence>
<dbReference type="Proteomes" id="UP000053398">
    <property type="component" value="Unassembled WGS sequence"/>
</dbReference>
<proteinExistence type="predicted"/>
<organism evidence="1 2">
    <name type="scientific">Streptomyces corchorusii</name>
    <name type="common">Streptomyces chibaensis</name>
    <dbReference type="NCBI Taxonomy" id="1903"/>
    <lineage>
        <taxon>Bacteria</taxon>
        <taxon>Bacillati</taxon>
        <taxon>Actinomycetota</taxon>
        <taxon>Actinomycetes</taxon>
        <taxon>Kitasatosporales</taxon>
        <taxon>Streptomycetaceae</taxon>
        <taxon>Streptomyces</taxon>
    </lineage>
</organism>
<keyword evidence="2" id="KW-1185">Reference proteome</keyword>
<reference evidence="1 2" key="1">
    <citation type="submission" date="2015-10" db="EMBL/GenBank/DDBJ databases">
        <title>Draft genome sequence of Streptomyces corchorusii DSM 40340, type strain for the species Streptomyces corchorusii.</title>
        <authorList>
            <person name="Ruckert C."/>
            <person name="Winkler A."/>
            <person name="Kalinowski J."/>
            <person name="Kampfer P."/>
            <person name="Glaeser S."/>
        </authorList>
    </citation>
    <scope>NUCLEOTIDE SEQUENCE [LARGE SCALE GENOMIC DNA]</scope>
    <source>
        <strain evidence="1 2">DSM 40340</strain>
    </source>
</reference>
<accession>A0A117Q8F5</accession>
<evidence type="ECO:0000313" key="2">
    <source>
        <dbReference type="Proteomes" id="UP000053398"/>
    </source>
</evidence>
<gene>
    <name evidence="1" type="ORF">AQJ11_44505</name>
</gene>
<protein>
    <submittedName>
        <fullName evidence="1">Uncharacterized protein</fullName>
    </submittedName>
</protein>
<comment type="caution">
    <text evidence="1">The sequence shown here is derived from an EMBL/GenBank/DDBJ whole genome shotgun (WGS) entry which is preliminary data.</text>
</comment>
<dbReference type="EMBL" id="LMWP01000080">
    <property type="protein sequence ID" value="KUN14394.1"/>
    <property type="molecule type" value="Genomic_DNA"/>
</dbReference>